<keyword evidence="2" id="KW-1185">Reference proteome</keyword>
<dbReference type="AlphaFoldDB" id="A0A271J3C9"/>
<evidence type="ECO:0000313" key="2">
    <source>
        <dbReference type="Proteomes" id="UP000216339"/>
    </source>
</evidence>
<dbReference type="EMBL" id="MQWD01000001">
    <property type="protein sequence ID" value="PAP78002.1"/>
    <property type="molecule type" value="Genomic_DNA"/>
</dbReference>
<proteinExistence type="predicted"/>
<accession>A0A271J3C9</accession>
<dbReference type="OrthoDB" id="9989867at2"/>
<evidence type="ECO:0000313" key="1">
    <source>
        <dbReference type="EMBL" id="PAP78002.1"/>
    </source>
</evidence>
<protein>
    <submittedName>
        <fullName evidence="1">Uncharacterized protein</fullName>
    </submittedName>
</protein>
<dbReference type="RefSeq" id="WP_095511671.1">
    <property type="nucleotide sequence ID" value="NZ_MQWD01000001.1"/>
</dbReference>
<name>A0A271J3C9_9BACT</name>
<gene>
    <name evidence="1" type="ORF">BSZ37_16920</name>
</gene>
<dbReference type="Proteomes" id="UP000216339">
    <property type="component" value="Unassembled WGS sequence"/>
</dbReference>
<organism evidence="1 2">
    <name type="scientific">Rubrivirga marina</name>
    <dbReference type="NCBI Taxonomy" id="1196024"/>
    <lineage>
        <taxon>Bacteria</taxon>
        <taxon>Pseudomonadati</taxon>
        <taxon>Rhodothermota</taxon>
        <taxon>Rhodothermia</taxon>
        <taxon>Rhodothermales</taxon>
        <taxon>Rubricoccaceae</taxon>
        <taxon>Rubrivirga</taxon>
    </lineage>
</organism>
<reference evidence="1 2" key="1">
    <citation type="submission" date="2016-11" db="EMBL/GenBank/DDBJ databases">
        <title>Study of marine rhodopsin-containing bacteria.</title>
        <authorList>
            <person name="Yoshizawa S."/>
            <person name="Kumagai Y."/>
            <person name="Kogure K."/>
        </authorList>
    </citation>
    <scope>NUCLEOTIDE SEQUENCE [LARGE SCALE GENOMIC DNA]</scope>
    <source>
        <strain evidence="1 2">SAORIC-28</strain>
    </source>
</reference>
<sequence>MSAPGSLPVEDLAEAVAVALGDDIARALLSGAVDMATGTARDVSLELLADRRPIVVVRRITKGARLGRA</sequence>
<comment type="caution">
    <text evidence="1">The sequence shown here is derived from an EMBL/GenBank/DDBJ whole genome shotgun (WGS) entry which is preliminary data.</text>
</comment>